<organism evidence="1">
    <name type="scientific">uncultured Caudovirales phage</name>
    <dbReference type="NCBI Taxonomy" id="2100421"/>
    <lineage>
        <taxon>Viruses</taxon>
        <taxon>Duplodnaviria</taxon>
        <taxon>Heunggongvirae</taxon>
        <taxon>Uroviricota</taxon>
        <taxon>Caudoviricetes</taxon>
        <taxon>Peduoviridae</taxon>
        <taxon>Maltschvirus</taxon>
        <taxon>Maltschvirus maltsch</taxon>
    </lineage>
</organism>
<evidence type="ECO:0000313" key="1">
    <source>
        <dbReference type="EMBL" id="CAB4141415.1"/>
    </source>
</evidence>
<name>A0A6J5M392_9CAUD</name>
<proteinExistence type="predicted"/>
<accession>A0A6J5M392</accession>
<sequence length="603" mass="65419">MGIPATDIYRKEWQAPSGTRYNYRLDIVPYFASLSSAVIPLSGAEANAIEIGAIESSFDKLPYGLQSPAQMTLQLVLSNLPDPLKTSLTLKQGLVVGGIVKNTFMLFSDRGTNKGTWTLEFVGTPAKINSQKYKKEAGAYVTTVELVDALYDAMVSMPMSDIESNTWAGNYHTVLYDVGFPSVARSDAFHTARVEDTGWSTGYFVESFVDVMTKIRTNITAELVRQTCRTLNTSDAALKEAADSGTNMPDFIGTCAEFYTCADAFPRTTGTALTKSTAKLVTRVIEKDTGNAVGGMVSSRDEVSWARYETAWDWYKDLCETFAAKVTYKPVYYAGGGSPYIGYTFTVKPIKQQKGVSKLAMSMDKALEHPEITETEDAVAKAEVRTQMFSDGNVSEWIVNAGVNRADQQFTLQNYLHNLPVTLDTIVQYSGGGDPTRSDFKSIGLFQTNRIVYESGGQCFTAHPTVKLYTTAASGTTYAAIDPDSSQDLGTLPPNPVYSGVALQEYNLWVNAVQSYGGLPFAIGRYVTSVLGKDNIATFEADLRIADYPTILMGTDALGDVADLSTSAVASDIDHLGWSNAVITGVTCDTQAGTATVRFTLVP</sequence>
<reference evidence="1" key="1">
    <citation type="submission" date="2020-04" db="EMBL/GenBank/DDBJ databases">
        <authorList>
            <person name="Chiriac C."/>
            <person name="Salcher M."/>
            <person name="Ghai R."/>
            <person name="Kavagutti S V."/>
        </authorList>
    </citation>
    <scope>NUCLEOTIDE SEQUENCE</scope>
</reference>
<dbReference type="EMBL" id="LR796391">
    <property type="protein sequence ID" value="CAB4141415.1"/>
    <property type="molecule type" value="Genomic_DNA"/>
</dbReference>
<gene>
    <name evidence="1" type="ORF">UFOVP418_12</name>
</gene>
<protein>
    <submittedName>
        <fullName evidence="1">Uncharacterized protein</fullName>
    </submittedName>
</protein>